<protein>
    <submittedName>
        <fullName evidence="1">Uncharacterized protein</fullName>
    </submittedName>
</protein>
<comment type="caution">
    <text evidence="1">The sequence shown here is derived from an EMBL/GenBank/DDBJ whole genome shotgun (WGS) entry which is preliminary data.</text>
</comment>
<evidence type="ECO:0000313" key="2">
    <source>
        <dbReference type="Proteomes" id="UP000076609"/>
    </source>
</evidence>
<organism evidence="1 2">
    <name type="scientific">Sphingomonas hankookensis</name>
    <dbReference type="NCBI Taxonomy" id="563996"/>
    <lineage>
        <taxon>Bacteria</taxon>
        <taxon>Pseudomonadati</taxon>
        <taxon>Pseudomonadota</taxon>
        <taxon>Alphaproteobacteria</taxon>
        <taxon>Sphingomonadales</taxon>
        <taxon>Sphingomonadaceae</taxon>
        <taxon>Sphingomonas</taxon>
    </lineage>
</organism>
<keyword evidence="2" id="KW-1185">Reference proteome</keyword>
<name>A0ABR5YDZ6_9SPHN</name>
<dbReference type="EMBL" id="LQQO01000008">
    <property type="protein sequence ID" value="KZE16229.1"/>
    <property type="molecule type" value="Genomic_DNA"/>
</dbReference>
<gene>
    <name evidence="1" type="ORF">AVT10_12065</name>
</gene>
<proteinExistence type="predicted"/>
<dbReference type="Proteomes" id="UP000076609">
    <property type="component" value="Unassembled WGS sequence"/>
</dbReference>
<reference evidence="2" key="1">
    <citation type="submission" date="2016-01" db="EMBL/GenBank/DDBJ databases">
        <title>Draft genome of Chromobacterium sp. F49.</title>
        <authorList>
            <person name="Hong K.W."/>
        </authorList>
    </citation>
    <scope>NUCLEOTIDE SEQUENCE [LARGE SCALE GENOMIC DNA]</scope>
    <source>
        <strain evidence="2">CN3</strain>
    </source>
</reference>
<accession>A0ABR5YDZ6</accession>
<evidence type="ECO:0000313" key="1">
    <source>
        <dbReference type="EMBL" id="KZE16229.1"/>
    </source>
</evidence>
<sequence>MIDLTGIRIAGATPRLLQWGSELTPTLGGVTQRLDRLGSRHAIDVQMPPMRVEADGRRWIARLLLAKQEGGRIAFPQVDFEPGPCGRPTVSAATASGRLIPITGATAYYTVREGQWLSVTHAGRSYLYCATAQVVLDGSGAGSVPVDVLLRSPLSIGDAVELSKPVIEGWLSGDGYEWTLERSRTVGLGFTIVERA</sequence>
<dbReference type="RefSeq" id="WP_066689396.1">
    <property type="nucleotide sequence ID" value="NZ_LQQO01000008.1"/>
</dbReference>